<evidence type="ECO:0000313" key="2">
    <source>
        <dbReference type="Proteomes" id="UP001374579"/>
    </source>
</evidence>
<dbReference type="Gene3D" id="1.20.920.20">
    <property type="match status" value="1"/>
</dbReference>
<gene>
    <name evidence="1" type="ORF">V1264_003796</name>
</gene>
<dbReference type="Proteomes" id="UP001374579">
    <property type="component" value="Unassembled WGS sequence"/>
</dbReference>
<evidence type="ECO:0000313" key="1">
    <source>
        <dbReference type="EMBL" id="KAK7096727.1"/>
    </source>
</evidence>
<name>A0AAN9B0N0_9CAEN</name>
<sequence>MAKISKNDMTQLKSFAAPPQGVKDVLYAALVLLGDDIDARTDYTRVIRKSLVGLEKRCEALDASKVPLNVALGAKVLMKGATSDNIKNKSMAAHLVFLWDQYVIDTVLSQYSEEEISRTVPSTEKEPEVREAINL</sequence>
<keyword evidence="2" id="KW-1185">Reference proteome</keyword>
<comment type="caution">
    <text evidence="1">The sequence shown here is derived from an EMBL/GenBank/DDBJ whole genome shotgun (WGS) entry which is preliminary data.</text>
</comment>
<proteinExistence type="predicted"/>
<dbReference type="EMBL" id="JBAMIC010000013">
    <property type="protein sequence ID" value="KAK7096727.1"/>
    <property type="molecule type" value="Genomic_DNA"/>
</dbReference>
<organism evidence="1 2">
    <name type="scientific">Littorina saxatilis</name>
    <dbReference type="NCBI Taxonomy" id="31220"/>
    <lineage>
        <taxon>Eukaryota</taxon>
        <taxon>Metazoa</taxon>
        <taxon>Spiralia</taxon>
        <taxon>Lophotrochozoa</taxon>
        <taxon>Mollusca</taxon>
        <taxon>Gastropoda</taxon>
        <taxon>Caenogastropoda</taxon>
        <taxon>Littorinimorpha</taxon>
        <taxon>Littorinoidea</taxon>
        <taxon>Littorinidae</taxon>
        <taxon>Littorina</taxon>
    </lineage>
</organism>
<protein>
    <submittedName>
        <fullName evidence="1">Uncharacterized protein</fullName>
    </submittedName>
</protein>
<accession>A0AAN9B0N0</accession>
<reference evidence="1 2" key="1">
    <citation type="submission" date="2024-02" db="EMBL/GenBank/DDBJ databases">
        <title>Chromosome-scale genome assembly of the rough periwinkle Littorina saxatilis.</title>
        <authorList>
            <person name="De Jode A."/>
            <person name="Faria R."/>
            <person name="Formenti G."/>
            <person name="Sims Y."/>
            <person name="Smith T.P."/>
            <person name="Tracey A."/>
            <person name="Wood J.M.D."/>
            <person name="Zagrodzka Z.B."/>
            <person name="Johannesson K."/>
            <person name="Butlin R.K."/>
            <person name="Leder E.H."/>
        </authorList>
    </citation>
    <scope>NUCLEOTIDE SEQUENCE [LARGE SCALE GENOMIC DNA]</scope>
    <source>
        <strain evidence="1">Snail1</strain>
        <tissue evidence="1">Muscle</tissue>
    </source>
</reference>
<dbReference type="AlphaFoldDB" id="A0AAN9B0N0"/>